<keyword evidence="1" id="KW-1133">Transmembrane helix</keyword>
<proteinExistence type="predicted"/>
<dbReference type="AlphaFoldDB" id="A0A7J8BRP6"/>
<sequence>MPMFVWRGLQRGQQNWLYEGLYENRRYLRCSRVLPTWLPGIVSIPQRHIILFPSISLLFIFLQFGLLQYIKIKYRSHLSNRMVMHGFKIENHFTSLARSCPLGKMNLDFKRFLSRSISGKIYVKFNNKLIRVLK</sequence>
<feature type="transmembrane region" description="Helical" evidence="1">
    <location>
        <begin position="49"/>
        <end position="70"/>
    </location>
</feature>
<protein>
    <submittedName>
        <fullName evidence="2">Uncharacterized protein</fullName>
    </submittedName>
</protein>
<keyword evidence="1" id="KW-0472">Membrane</keyword>
<reference evidence="2 3" key="1">
    <citation type="journal article" date="2020" name="Nature">
        <title>Six reference-quality genomes reveal evolution of bat adaptations.</title>
        <authorList>
            <person name="Jebb D."/>
            <person name="Huang Z."/>
            <person name="Pippel M."/>
            <person name="Hughes G.M."/>
            <person name="Lavrichenko K."/>
            <person name="Devanna P."/>
            <person name="Winkler S."/>
            <person name="Jermiin L.S."/>
            <person name="Skirmuntt E.C."/>
            <person name="Katzourakis A."/>
            <person name="Burkitt-Gray L."/>
            <person name="Ray D.A."/>
            <person name="Sullivan K.A.M."/>
            <person name="Roscito J.G."/>
            <person name="Kirilenko B.M."/>
            <person name="Davalos L.M."/>
            <person name="Corthals A.P."/>
            <person name="Power M.L."/>
            <person name="Jones G."/>
            <person name="Ransome R.D."/>
            <person name="Dechmann D.K.N."/>
            <person name="Locatelli A.G."/>
            <person name="Puechmaille S.J."/>
            <person name="Fedrigo O."/>
            <person name="Jarvis E.D."/>
            <person name="Hiller M."/>
            <person name="Vernes S.C."/>
            <person name="Myers E.W."/>
            <person name="Teeling E.C."/>
        </authorList>
    </citation>
    <scope>NUCLEOTIDE SEQUENCE [LARGE SCALE GENOMIC DNA]</scope>
    <source>
        <strain evidence="2">MRouAeg1</strain>
        <tissue evidence="2">Muscle</tissue>
    </source>
</reference>
<keyword evidence="3" id="KW-1185">Reference proteome</keyword>
<gene>
    <name evidence="2" type="ORF">HJG63_009525</name>
</gene>
<dbReference type="Proteomes" id="UP000593571">
    <property type="component" value="Unassembled WGS sequence"/>
</dbReference>
<dbReference type="EMBL" id="JACASE010000016">
    <property type="protein sequence ID" value="KAF6401418.1"/>
    <property type="molecule type" value="Genomic_DNA"/>
</dbReference>
<evidence type="ECO:0000313" key="2">
    <source>
        <dbReference type="EMBL" id="KAF6401418.1"/>
    </source>
</evidence>
<organism evidence="2 3">
    <name type="scientific">Rousettus aegyptiacus</name>
    <name type="common">Egyptian fruit bat</name>
    <name type="synonym">Pteropus aegyptiacus</name>
    <dbReference type="NCBI Taxonomy" id="9407"/>
    <lineage>
        <taxon>Eukaryota</taxon>
        <taxon>Metazoa</taxon>
        <taxon>Chordata</taxon>
        <taxon>Craniata</taxon>
        <taxon>Vertebrata</taxon>
        <taxon>Euteleostomi</taxon>
        <taxon>Mammalia</taxon>
        <taxon>Eutheria</taxon>
        <taxon>Laurasiatheria</taxon>
        <taxon>Chiroptera</taxon>
        <taxon>Yinpterochiroptera</taxon>
        <taxon>Pteropodoidea</taxon>
        <taxon>Pteropodidae</taxon>
        <taxon>Rousettinae</taxon>
        <taxon>Rousettus</taxon>
    </lineage>
</organism>
<comment type="caution">
    <text evidence="2">The sequence shown here is derived from an EMBL/GenBank/DDBJ whole genome shotgun (WGS) entry which is preliminary data.</text>
</comment>
<evidence type="ECO:0000313" key="3">
    <source>
        <dbReference type="Proteomes" id="UP000593571"/>
    </source>
</evidence>
<accession>A0A7J8BRP6</accession>
<keyword evidence="1" id="KW-0812">Transmembrane</keyword>
<name>A0A7J8BRP6_ROUAE</name>
<evidence type="ECO:0000256" key="1">
    <source>
        <dbReference type="SAM" id="Phobius"/>
    </source>
</evidence>